<dbReference type="RefSeq" id="WP_102168175.1">
    <property type="nucleotide sequence ID" value="NZ_JABUXQ010000002.1"/>
</dbReference>
<evidence type="ECO:0000313" key="2">
    <source>
        <dbReference type="EMBL" id="MBU9694749.1"/>
    </source>
</evidence>
<dbReference type="Gene3D" id="1.10.1660.10">
    <property type="match status" value="1"/>
</dbReference>
<dbReference type="Proteomes" id="UP001196248">
    <property type="component" value="Unassembled WGS sequence"/>
</dbReference>
<gene>
    <name evidence="2" type="ORF">KSL82_02280</name>
</gene>
<dbReference type="PROSITE" id="PS50937">
    <property type="entry name" value="HTH_MERR_2"/>
    <property type="match status" value="1"/>
</dbReference>
<sequence>MDILLSERFRKMIKQSNLRITMSQLGEMTGVSPSQIRYWEKKGYINSEQGEKNQNHLYSIGILYRVCTIKFFLDQGYTLAVAVKKEKERREAINLFREFIFSQRLSVKQTGSDKGEITLGKIAEDSNIEVYATIENGKTGLHLRKMNN</sequence>
<dbReference type="SMART" id="SM00422">
    <property type="entry name" value="HTH_MERR"/>
    <property type="match status" value="1"/>
</dbReference>
<feature type="domain" description="HTH merR-type" evidence="1">
    <location>
        <begin position="19"/>
        <end position="80"/>
    </location>
</feature>
<dbReference type="SUPFAM" id="SSF46955">
    <property type="entry name" value="Putative DNA-binding domain"/>
    <property type="match status" value="1"/>
</dbReference>
<dbReference type="Pfam" id="PF13411">
    <property type="entry name" value="MerR_1"/>
    <property type="match status" value="1"/>
</dbReference>
<dbReference type="InterPro" id="IPR009061">
    <property type="entry name" value="DNA-bd_dom_put_sf"/>
</dbReference>
<name>A0ABS6IT93_9LACO</name>
<comment type="caution">
    <text evidence="2">The sequence shown here is derived from an EMBL/GenBank/DDBJ whole genome shotgun (WGS) entry which is preliminary data.</text>
</comment>
<accession>A0ABS6IT93</accession>
<protein>
    <submittedName>
        <fullName evidence="2">MerR family transcriptional regulator</fullName>
    </submittedName>
</protein>
<dbReference type="EMBL" id="JAHPJJ010000004">
    <property type="protein sequence ID" value="MBU9694749.1"/>
    <property type="molecule type" value="Genomic_DNA"/>
</dbReference>
<organism evidence="2 3">
    <name type="scientific">Limosilactobacillus portuensis</name>
    <dbReference type="NCBI Taxonomy" id="2742601"/>
    <lineage>
        <taxon>Bacteria</taxon>
        <taxon>Bacillati</taxon>
        <taxon>Bacillota</taxon>
        <taxon>Bacilli</taxon>
        <taxon>Lactobacillales</taxon>
        <taxon>Lactobacillaceae</taxon>
        <taxon>Limosilactobacillus</taxon>
    </lineage>
</organism>
<reference evidence="2 3" key="1">
    <citation type="submission" date="2021-06" db="EMBL/GenBank/DDBJ databases">
        <title>Limosilactobacillus angelus sp. nov., isolated from the human vagina.</title>
        <authorList>
            <person name="Chen Y.-S."/>
        </authorList>
    </citation>
    <scope>NUCLEOTIDE SEQUENCE [LARGE SCALE GENOMIC DNA]</scope>
    <source>
        <strain evidence="2 3">P5L02</strain>
    </source>
</reference>
<keyword evidence="3" id="KW-1185">Reference proteome</keyword>
<dbReference type="CDD" id="cd01105">
    <property type="entry name" value="HTH_GlnR-like"/>
    <property type="match status" value="1"/>
</dbReference>
<evidence type="ECO:0000313" key="3">
    <source>
        <dbReference type="Proteomes" id="UP001196248"/>
    </source>
</evidence>
<dbReference type="InterPro" id="IPR000551">
    <property type="entry name" value="MerR-type_HTH_dom"/>
</dbReference>
<evidence type="ECO:0000259" key="1">
    <source>
        <dbReference type="PROSITE" id="PS50937"/>
    </source>
</evidence>
<proteinExistence type="predicted"/>